<dbReference type="EMBL" id="PKGY01000001">
    <property type="protein sequence ID" value="PKZ23537.1"/>
    <property type="molecule type" value="Genomic_DNA"/>
</dbReference>
<dbReference type="InterPro" id="IPR001310">
    <property type="entry name" value="Histidine_triad_HIT"/>
</dbReference>
<reference evidence="5 7" key="1">
    <citation type="journal article" date="2016" name="Genome Announc.">
        <title>Complete Genome Sequences of Aerococcus christensenii CCUG 28831T, Aerococcus sanguinicola CCUG 43001T, Aerococcus urinae CCUG 36881T, Aerococcus urinaeequi CCUG 28094T, Aerococcus urinaehominis CCUG 42038 BT, and Aerococcus viridans CCUG 4311T.</title>
        <authorList>
            <person name="Carkaci D."/>
            <person name="Dargis R."/>
            <person name="Nielsen X.C."/>
            <person name="Skovgaard O."/>
            <person name="Fuursted K."/>
            <person name="Christensen J.J."/>
        </authorList>
    </citation>
    <scope>NUCLEOTIDE SEQUENCE [LARGE SCALE GENOMIC DNA]</scope>
    <source>
        <strain evidence="5 7">CCUG43001</strain>
    </source>
</reference>
<reference evidence="7" key="2">
    <citation type="submission" date="2016-01" db="EMBL/GenBank/DDBJ databases">
        <title>Six Aerococcus type strain genome sequencing and assembly using PacBio and Illumina Hiseq.</title>
        <authorList>
            <person name="Carkaci D."/>
            <person name="Dargis R."/>
            <person name="Nielsen X.C."/>
            <person name="Skovgaard O."/>
            <person name="Fuursted K."/>
            <person name="Christensen J.J."/>
        </authorList>
    </citation>
    <scope>NUCLEOTIDE SEQUENCE [LARGE SCALE GENOMIC DNA]</scope>
    <source>
        <strain evidence="7">CCUG43001</strain>
    </source>
</reference>
<dbReference type="PRINTS" id="PR00332">
    <property type="entry name" value="HISTRIAD"/>
</dbReference>
<evidence type="ECO:0000256" key="3">
    <source>
        <dbReference type="PROSITE-ProRule" id="PRU00464"/>
    </source>
</evidence>
<accession>A0A0X8FBU1</accession>
<dbReference type="Proteomes" id="UP000234239">
    <property type="component" value="Unassembled WGS sequence"/>
</dbReference>
<dbReference type="GO" id="GO:0009117">
    <property type="term" value="P:nucleotide metabolic process"/>
    <property type="evidence" value="ECO:0007669"/>
    <property type="project" value="TreeGrafter"/>
</dbReference>
<dbReference type="PANTHER" id="PTHR46648:SF1">
    <property type="entry name" value="ADENOSINE 5'-MONOPHOSPHORAMIDASE HNT1"/>
    <property type="match status" value="1"/>
</dbReference>
<dbReference type="PROSITE" id="PS51084">
    <property type="entry name" value="HIT_2"/>
    <property type="match status" value="1"/>
</dbReference>
<evidence type="ECO:0000256" key="2">
    <source>
        <dbReference type="PIRSR" id="PIRSR601310-3"/>
    </source>
</evidence>
<dbReference type="PANTHER" id="PTHR46648">
    <property type="entry name" value="HIT FAMILY PROTEIN 1"/>
    <property type="match status" value="1"/>
</dbReference>
<dbReference type="GeneID" id="92903766"/>
<organism evidence="5 7">
    <name type="scientific">Aerococcus sanguinicola</name>
    <dbReference type="NCBI Taxonomy" id="119206"/>
    <lineage>
        <taxon>Bacteria</taxon>
        <taxon>Bacillati</taxon>
        <taxon>Bacillota</taxon>
        <taxon>Bacilli</taxon>
        <taxon>Lactobacillales</taxon>
        <taxon>Aerococcaceae</taxon>
        <taxon>Aerococcus</taxon>
    </lineage>
</organism>
<dbReference type="InterPro" id="IPR039384">
    <property type="entry name" value="HINT"/>
</dbReference>
<evidence type="ECO:0000259" key="4">
    <source>
        <dbReference type="PROSITE" id="PS51084"/>
    </source>
</evidence>
<dbReference type="AlphaFoldDB" id="A0A0X8FBU1"/>
<proteinExistence type="predicted"/>
<dbReference type="KEGG" id="asan:AWM72_06770"/>
<feature type="short sequence motif" description="Histidine triad motif" evidence="2 3">
    <location>
        <begin position="98"/>
        <end position="102"/>
    </location>
</feature>
<protein>
    <submittedName>
        <fullName evidence="6">HIT family protein</fullName>
    </submittedName>
    <submittedName>
        <fullName evidence="5">Protein hit</fullName>
    </submittedName>
</protein>
<evidence type="ECO:0000313" key="5">
    <source>
        <dbReference type="EMBL" id="AMB94469.1"/>
    </source>
</evidence>
<dbReference type="OrthoDB" id="9784774at2"/>
<dbReference type="InterPro" id="IPR011146">
    <property type="entry name" value="HIT-like"/>
</dbReference>
<feature type="domain" description="HIT" evidence="4">
    <location>
        <begin position="5"/>
        <end position="115"/>
    </location>
</feature>
<evidence type="ECO:0000256" key="1">
    <source>
        <dbReference type="PIRSR" id="PIRSR601310-1"/>
    </source>
</evidence>
<evidence type="ECO:0000313" key="8">
    <source>
        <dbReference type="Proteomes" id="UP000234239"/>
    </source>
</evidence>
<dbReference type="PROSITE" id="PS00892">
    <property type="entry name" value="HIT_1"/>
    <property type="match status" value="1"/>
</dbReference>
<evidence type="ECO:0000313" key="6">
    <source>
        <dbReference type="EMBL" id="PKZ23537.1"/>
    </source>
</evidence>
<dbReference type="RefSeq" id="WP_067975213.1">
    <property type="nucleotide sequence ID" value="NZ_CAJHKM010000002.1"/>
</dbReference>
<dbReference type="InterPro" id="IPR036265">
    <property type="entry name" value="HIT-like_sf"/>
</dbReference>
<name>A0A0X8FBU1_9LACT</name>
<dbReference type="Gene3D" id="3.30.428.10">
    <property type="entry name" value="HIT-like"/>
    <property type="match status" value="1"/>
</dbReference>
<sequence>MTDCIFCKLANGEIPTNIVYEDEVVTAFLDTSQVTEGHTLIVPKKHLKDIYDYDIKDSGAIFRRIPIVVQALQAALPDMQGVNILNNNGEVAYQSVFHSHIHLIPRYSRDGDDFKVVMPDNGDQYTDEDLAKLAQRIHEKVEV</sequence>
<dbReference type="GO" id="GO:0003824">
    <property type="term" value="F:catalytic activity"/>
    <property type="evidence" value="ECO:0007669"/>
    <property type="project" value="InterPro"/>
</dbReference>
<dbReference type="Proteomes" id="UP000069912">
    <property type="component" value="Chromosome"/>
</dbReference>
<dbReference type="Pfam" id="PF01230">
    <property type="entry name" value="HIT"/>
    <property type="match status" value="1"/>
</dbReference>
<gene>
    <name evidence="5" type="ORF">AWM72_06770</name>
    <name evidence="6" type="ORF">CYJ28_02990</name>
</gene>
<feature type="active site" description="Tele-AMP-histidine intermediate" evidence="1">
    <location>
        <position position="100"/>
    </location>
</feature>
<dbReference type="SUPFAM" id="SSF54197">
    <property type="entry name" value="HIT-like"/>
    <property type="match status" value="1"/>
</dbReference>
<dbReference type="InterPro" id="IPR019808">
    <property type="entry name" value="Histidine_triad_CS"/>
</dbReference>
<keyword evidence="7" id="KW-1185">Reference proteome</keyword>
<dbReference type="EMBL" id="CP014160">
    <property type="protein sequence ID" value="AMB94469.1"/>
    <property type="molecule type" value="Genomic_DNA"/>
</dbReference>
<evidence type="ECO:0000313" key="7">
    <source>
        <dbReference type="Proteomes" id="UP000069912"/>
    </source>
</evidence>
<dbReference type="CDD" id="cd01277">
    <property type="entry name" value="HINT_subgroup"/>
    <property type="match status" value="1"/>
</dbReference>
<reference evidence="6 8" key="3">
    <citation type="submission" date="2017-12" db="EMBL/GenBank/DDBJ databases">
        <title>Phylogenetic diversity of female urinary microbiome.</title>
        <authorList>
            <person name="Thomas-White K."/>
            <person name="Wolfe A.J."/>
        </authorList>
    </citation>
    <scope>NUCLEOTIDE SEQUENCE [LARGE SCALE GENOMIC DNA]</scope>
    <source>
        <strain evidence="6 8">UMB0139</strain>
    </source>
</reference>